<evidence type="ECO:0000313" key="1">
    <source>
        <dbReference type="EMBL" id="AKU92442.1"/>
    </source>
</evidence>
<sequence>MVEGEVRAMELVEELEAQRNMIGARVPAYGRLLSEIAALRGTDAWTRLETALSQRPSFATYGRPLLLLAALRFDSLSEGPSHPLWGAISDASPSPLGFGRDEVLAALEPSRSRMWDALRTRYVQTNETTRAVAWLWPASFIDGPLALVDLGASAGLNLIADALPRVWQTAGGDAIPTLADGSRIARRLGLDARPIDASREEEALWLRSCVWPGEAARLERLDASIAAFRVAVNAPGGPVLEATPASRMPSRLADLGGEVGPGVTILAYQTIVRDYFAPAEREAYEAGMHEWLRSRPPGRALWVELETVPDGTKELPSAIVVHAVDGRGETRSLFFGRCSFHPRIVFEDALGTTELRALLSP</sequence>
<organism evidence="1 2">
    <name type="scientific">Vulgatibacter incomptus</name>
    <dbReference type="NCBI Taxonomy" id="1391653"/>
    <lineage>
        <taxon>Bacteria</taxon>
        <taxon>Pseudomonadati</taxon>
        <taxon>Myxococcota</taxon>
        <taxon>Myxococcia</taxon>
        <taxon>Myxococcales</taxon>
        <taxon>Cystobacterineae</taxon>
        <taxon>Vulgatibacteraceae</taxon>
        <taxon>Vulgatibacter</taxon>
    </lineage>
</organism>
<gene>
    <name evidence="1" type="ORF">AKJ08_2829</name>
</gene>
<dbReference type="STRING" id="1391653.AKJ08_2829"/>
<dbReference type="Proteomes" id="UP000055590">
    <property type="component" value="Chromosome"/>
</dbReference>
<keyword evidence="2" id="KW-1185">Reference proteome</keyword>
<name>A0A0K1PG09_9BACT</name>
<proteinExistence type="predicted"/>
<reference evidence="1 2" key="1">
    <citation type="submission" date="2015-08" db="EMBL/GenBank/DDBJ databases">
        <authorList>
            <person name="Babu N.S."/>
            <person name="Beckwith C.J."/>
            <person name="Beseler K.G."/>
            <person name="Brison A."/>
            <person name="Carone J.V."/>
            <person name="Caskin T.P."/>
            <person name="Diamond M."/>
            <person name="Durham M.E."/>
            <person name="Foxe J.M."/>
            <person name="Go M."/>
            <person name="Henderson B.A."/>
            <person name="Jones I.B."/>
            <person name="McGettigan J.A."/>
            <person name="Micheletti S.J."/>
            <person name="Nasrallah M.E."/>
            <person name="Ortiz D."/>
            <person name="Piller C.R."/>
            <person name="Privatt S.R."/>
            <person name="Schneider S.L."/>
            <person name="Sharp S."/>
            <person name="Smith T.C."/>
            <person name="Stanton J.D."/>
            <person name="Ullery H.E."/>
            <person name="Wilson R.J."/>
            <person name="Serrano M.G."/>
            <person name="Buck G."/>
            <person name="Lee V."/>
            <person name="Wang Y."/>
            <person name="Carvalho R."/>
            <person name="Voegtly L."/>
            <person name="Shi R."/>
            <person name="Duckworth R."/>
            <person name="Johnson A."/>
            <person name="Loviza R."/>
            <person name="Walstead R."/>
            <person name="Shah Z."/>
            <person name="Kiflezghi M."/>
            <person name="Wade K."/>
            <person name="Ball S.L."/>
            <person name="Bradley K.W."/>
            <person name="Asai D.J."/>
            <person name="Bowman C.A."/>
            <person name="Russell D.A."/>
            <person name="Pope W.H."/>
            <person name="Jacobs-Sera D."/>
            <person name="Hendrix R.W."/>
            <person name="Hatfull G.F."/>
        </authorList>
    </citation>
    <scope>NUCLEOTIDE SEQUENCE [LARGE SCALE GENOMIC DNA]</scope>
    <source>
        <strain evidence="1 2">DSM 27710</strain>
    </source>
</reference>
<protein>
    <recommendedName>
        <fullName evidence="3">DUF2332 domain-containing protein</fullName>
    </recommendedName>
</protein>
<dbReference type="EMBL" id="CP012332">
    <property type="protein sequence ID" value="AKU92442.1"/>
    <property type="molecule type" value="Genomic_DNA"/>
</dbReference>
<evidence type="ECO:0008006" key="3">
    <source>
        <dbReference type="Google" id="ProtNLM"/>
    </source>
</evidence>
<dbReference type="KEGG" id="vin:AKJ08_2829"/>
<dbReference type="InterPro" id="IPR011200">
    <property type="entry name" value="UCP012608"/>
</dbReference>
<evidence type="ECO:0000313" key="2">
    <source>
        <dbReference type="Proteomes" id="UP000055590"/>
    </source>
</evidence>
<accession>A0A0K1PG09</accession>
<dbReference type="Pfam" id="PF10094">
    <property type="entry name" value="DUF2332"/>
    <property type="match status" value="1"/>
</dbReference>
<dbReference type="AlphaFoldDB" id="A0A0K1PG09"/>